<dbReference type="Gene3D" id="3.10.105.10">
    <property type="entry name" value="Dipeptide-binding Protein, Domain 3"/>
    <property type="match status" value="1"/>
</dbReference>
<comment type="subcellular location">
    <subcellularLocation>
        <location evidence="1">Periplasm</location>
    </subcellularLocation>
</comment>
<dbReference type="Gene3D" id="3.40.190.10">
    <property type="entry name" value="Periplasmic binding protein-like II"/>
    <property type="match status" value="1"/>
</dbReference>
<dbReference type="InterPro" id="IPR006311">
    <property type="entry name" value="TAT_signal"/>
</dbReference>
<dbReference type="SUPFAM" id="SSF53850">
    <property type="entry name" value="Periplasmic binding protein-like II"/>
    <property type="match status" value="1"/>
</dbReference>
<feature type="domain" description="Solute-binding protein family 5" evidence="4">
    <location>
        <begin position="88"/>
        <end position="446"/>
    </location>
</feature>
<proteinExistence type="inferred from homology"/>
<dbReference type="InterPro" id="IPR000914">
    <property type="entry name" value="SBP_5_dom"/>
</dbReference>
<keyword evidence="3" id="KW-0732">Signal</keyword>
<gene>
    <name evidence="5" type="ORF">K1X15_11085</name>
</gene>
<dbReference type="InterPro" id="IPR030678">
    <property type="entry name" value="Peptide/Ni-bd"/>
</dbReference>
<dbReference type="PANTHER" id="PTHR30290">
    <property type="entry name" value="PERIPLASMIC BINDING COMPONENT OF ABC TRANSPORTER"/>
    <property type="match status" value="1"/>
</dbReference>
<feature type="chain" id="PRO_5047507048" description="Solute-binding protein family 5 domain-containing protein" evidence="3">
    <location>
        <begin position="22"/>
        <end position="538"/>
    </location>
</feature>
<sequence length="538" mass="58782">MTISRRSFLARSGALGAASFAAMHLAMPRAYGQTEDGTISIALAARSPNGINPQQSGLTGGDNWALYQVFNALVASKPGTFAVTPEDFQPALAESWEVSEDARTWTYHLRRGVQFHKGYGEMTSKDVMFTYGRQLDPEVVSAGKVLFGNIESIDAPDDYTFVVTLVRPDPLFNASTAVTLAASIICQAAFEEKGEAFNLDPVGTGAYYVESTDESGINLTAFDEHWNGPAATRNIRVSFIADTTARTLAFASGQVDMIEGVRQPGWIPTMRQRDANTIFDATAPGSFNTLHLNLQREPLDNIKVRQAFRYAIDNSQIAEAYGELSTPMVGIIAPQFAGSVTKEELPEELKYEPSIDKAKELLAEAGFPDGVTIPCFTSQREDYATIMLMIQEQLRAAGINLDLNIIDHATMHAENNTDKNSLTLNSSSFPPVPTMPFLQRLAASADTKPDGSGQGNYSHYGVAIPGIDDLLDQAQDEPDFDKRIEVIKQIEEKVLTDLPLLGIITLSYVIARNPRVDLGFEVQSGYAYWPLNQARITG</sequence>
<dbReference type="PIRSF" id="PIRSF002741">
    <property type="entry name" value="MppA"/>
    <property type="match status" value="1"/>
</dbReference>
<dbReference type="InterPro" id="IPR039424">
    <property type="entry name" value="SBP_5"/>
</dbReference>
<evidence type="ECO:0000256" key="2">
    <source>
        <dbReference type="ARBA" id="ARBA00005695"/>
    </source>
</evidence>
<evidence type="ECO:0000313" key="6">
    <source>
        <dbReference type="Proteomes" id="UP000825799"/>
    </source>
</evidence>
<organism evidence="5 6">
    <name type="scientific">Devosia salina</name>
    <dbReference type="NCBI Taxonomy" id="2860336"/>
    <lineage>
        <taxon>Bacteria</taxon>
        <taxon>Pseudomonadati</taxon>
        <taxon>Pseudomonadota</taxon>
        <taxon>Alphaproteobacteria</taxon>
        <taxon>Hyphomicrobiales</taxon>
        <taxon>Devosiaceae</taxon>
        <taxon>Devosia</taxon>
    </lineage>
</organism>
<accession>A0ABX8WDZ6</accession>
<dbReference type="PROSITE" id="PS51318">
    <property type="entry name" value="TAT"/>
    <property type="match status" value="1"/>
</dbReference>
<evidence type="ECO:0000313" key="5">
    <source>
        <dbReference type="EMBL" id="QYO75201.1"/>
    </source>
</evidence>
<reference evidence="5 6" key="1">
    <citation type="submission" date="2021-08" db="EMBL/GenBank/DDBJ databases">
        <title>Devosia salina sp. nov., isolated from the South China Sea sediment.</title>
        <authorList>
            <person name="Zhou Z."/>
        </authorList>
    </citation>
    <scope>NUCLEOTIDE SEQUENCE [LARGE SCALE GENOMIC DNA]</scope>
    <source>
        <strain evidence="5 6">SCS-3</strain>
    </source>
</reference>
<evidence type="ECO:0000256" key="3">
    <source>
        <dbReference type="SAM" id="SignalP"/>
    </source>
</evidence>
<evidence type="ECO:0000256" key="1">
    <source>
        <dbReference type="ARBA" id="ARBA00004418"/>
    </source>
</evidence>
<dbReference type="RefSeq" id="WP_220303665.1">
    <property type="nucleotide sequence ID" value="NZ_CP080590.1"/>
</dbReference>
<comment type="similarity">
    <text evidence="2">Belongs to the bacterial solute-binding protein 5 family.</text>
</comment>
<feature type="signal peptide" evidence="3">
    <location>
        <begin position="1"/>
        <end position="21"/>
    </location>
</feature>
<dbReference type="Proteomes" id="UP000825799">
    <property type="component" value="Chromosome"/>
</dbReference>
<evidence type="ECO:0000259" key="4">
    <source>
        <dbReference type="Pfam" id="PF00496"/>
    </source>
</evidence>
<dbReference type="EMBL" id="CP080590">
    <property type="protein sequence ID" value="QYO75201.1"/>
    <property type="molecule type" value="Genomic_DNA"/>
</dbReference>
<name>A0ABX8WDZ6_9HYPH</name>
<keyword evidence="6" id="KW-1185">Reference proteome</keyword>
<protein>
    <recommendedName>
        <fullName evidence="4">Solute-binding protein family 5 domain-containing protein</fullName>
    </recommendedName>
</protein>
<dbReference type="Pfam" id="PF00496">
    <property type="entry name" value="SBP_bac_5"/>
    <property type="match status" value="1"/>
</dbReference>